<evidence type="ECO:0000256" key="3">
    <source>
        <dbReference type="ARBA" id="ARBA00022729"/>
    </source>
</evidence>
<dbReference type="RefSeq" id="WP_063698696.1">
    <property type="nucleotide sequence ID" value="NZ_LUUB01000038.1"/>
</dbReference>
<evidence type="ECO:0000256" key="5">
    <source>
        <dbReference type="SAM" id="SignalP"/>
    </source>
</evidence>
<comment type="caution">
    <text evidence="6">The sequence shown here is derived from an EMBL/GenBank/DDBJ whole genome shotgun (WGS) entry which is preliminary data.</text>
</comment>
<dbReference type="AlphaFoldDB" id="A0A176YZ37"/>
<reference evidence="6 7" key="1">
    <citation type="submission" date="2016-03" db="EMBL/GenBank/DDBJ databases">
        <title>Draft Genome Sequence of the Strain BR 10245 (Bradyrhizobium sp.) isolated from nodules of Centrolobium paraense.</title>
        <authorList>
            <person name="Simoes-Araujo J.L.Sr."/>
            <person name="Barauna A.C."/>
            <person name="Silva K."/>
            <person name="Zilli J.E."/>
        </authorList>
    </citation>
    <scope>NUCLEOTIDE SEQUENCE [LARGE SCALE GENOMIC DNA]</scope>
    <source>
        <strain evidence="6 7">BR 10245</strain>
    </source>
</reference>
<dbReference type="GO" id="GO:0015768">
    <property type="term" value="P:maltose transport"/>
    <property type="evidence" value="ECO:0007669"/>
    <property type="project" value="TreeGrafter"/>
</dbReference>
<dbReference type="GO" id="GO:0055052">
    <property type="term" value="C:ATP-binding cassette (ABC) transporter complex, substrate-binding subunit-containing"/>
    <property type="evidence" value="ECO:0007669"/>
    <property type="project" value="TreeGrafter"/>
</dbReference>
<dbReference type="STRING" id="1505087.AYJ54_45855"/>
<evidence type="ECO:0000256" key="2">
    <source>
        <dbReference type="ARBA" id="ARBA00022448"/>
    </source>
</evidence>
<proteinExistence type="inferred from homology"/>
<keyword evidence="7" id="KW-1185">Reference proteome</keyword>
<dbReference type="GO" id="GO:1901982">
    <property type="term" value="F:maltose binding"/>
    <property type="evidence" value="ECO:0007669"/>
    <property type="project" value="TreeGrafter"/>
</dbReference>
<evidence type="ECO:0000256" key="4">
    <source>
        <dbReference type="ARBA" id="ARBA00022764"/>
    </source>
</evidence>
<evidence type="ECO:0000313" key="6">
    <source>
        <dbReference type="EMBL" id="OAF13055.1"/>
    </source>
</evidence>
<keyword evidence="4" id="KW-0574">Periplasm</keyword>
<dbReference type="Pfam" id="PF01547">
    <property type="entry name" value="SBP_bac_1"/>
    <property type="match status" value="1"/>
</dbReference>
<dbReference type="EMBL" id="LUUB01000038">
    <property type="protein sequence ID" value="OAF13055.1"/>
    <property type="molecule type" value="Genomic_DNA"/>
</dbReference>
<dbReference type="PANTHER" id="PTHR30061:SF50">
    <property type="entry name" value="MALTOSE_MALTODEXTRIN-BINDING PERIPLASMIC PROTEIN"/>
    <property type="match status" value="1"/>
</dbReference>
<dbReference type="GO" id="GO:0042956">
    <property type="term" value="P:maltodextrin transmembrane transport"/>
    <property type="evidence" value="ECO:0007669"/>
    <property type="project" value="TreeGrafter"/>
</dbReference>
<sequence>MKILRYTIAIAGALAALTTANVRADELVIWSRTNGPAEDKALKQIFSEFEAANPGVTIKMETRSVDEHKSALRIAAASKAGPDLYYMWAGLGLGGEFVKAGMSAPVDEYYAKYKWNERLRPLADAYTTLYPPNRHGVPYQLNGEAIYYNKELFKKAGIAQPPQSYDELVAAAAKLKQAGIPAITFGGSVNWHVMRLMDVLLETKCGAKAHDALIAMTVKWSETTCATDAFNEFHKWTSEYTLKPFMSYDQTQSRKLFEANRAAMMLEGDWMANQLRTETKTPQEFGVFAFPTGTDRLYGFGVNFYINPNGKKDLAAKFLDYFVSDKVQQENLGAFGPLGVNKNVAPKNPDVFDKAWFGLFDQYKASFVNGDQGFPLDVTTEYWRIINAVATDTMESGKAAAALQAFIDKRG</sequence>
<organism evidence="6 7">
    <name type="scientific">Bradyrhizobium centrolobii</name>
    <dbReference type="NCBI Taxonomy" id="1505087"/>
    <lineage>
        <taxon>Bacteria</taxon>
        <taxon>Pseudomonadati</taxon>
        <taxon>Pseudomonadota</taxon>
        <taxon>Alphaproteobacteria</taxon>
        <taxon>Hyphomicrobiales</taxon>
        <taxon>Nitrobacteraceae</taxon>
        <taxon>Bradyrhizobium</taxon>
    </lineage>
</organism>
<keyword evidence="3 5" id="KW-0732">Signal</keyword>
<dbReference type="OrthoDB" id="5897001at2"/>
<feature type="signal peptide" evidence="5">
    <location>
        <begin position="1"/>
        <end position="24"/>
    </location>
</feature>
<protein>
    <submittedName>
        <fullName evidence="6">ABC transporter substrate-binding protein</fullName>
    </submittedName>
</protein>
<accession>A0A176YZ37</accession>
<dbReference type="InterPro" id="IPR006059">
    <property type="entry name" value="SBP"/>
</dbReference>
<comment type="similarity">
    <text evidence="1">Belongs to the bacterial solute-binding protein 1 family.</text>
</comment>
<evidence type="ECO:0000313" key="7">
    <source>
        <dbReference type="Proteomes" id="UP000076959"/>
    </source>
</evidence>
<dbReference type="PANTHER" id="PTHR30061">
    <property type="entry name" value="MALTOSE-BINDING PERIPLASMIC PROTEIN"/>
    <property type="match status" value="1"/>
</dbReference>
<gene>
    <name evidence="6" type="ORF">AYJ54_45855</name>
</gene>
<keyword evidence="2" id="KW-0813">Transport</keyword>
<dbReference type="Proteomes" id="UP000076959">
    <property type="component" value="Unassembled WGS sequence"/>
</dbReference>
<feature type="chain" id="PRO_5008055321" evidence="5">
    <location>
        <begin position="25"/>
        <end position="411"/>
    </location>
</feature>
<dbReference type="SUPFAM" id="SSF53850">
    <property type="entry name" value="Periplasmic binding protein-like II"/>
    <property type="match status" value="1"/>
</dbReference>
<evidence type="ECO:0000256" key="1">
    <source>
        <dbReference type="ARBA" id="ARBA00008520"/>
    </source>
</evidence>
<name>A0A176YZ37_9BRAD</name>
<dbReference type="Gene3D" id="3.40.190.10">
    <property type="entry name" value="Periplasmic binding protein-like II"/>
    <property type="match status" value="2"/>
</dbReference>